<dbReference type="Proteomes" id="UP000321393">
    <property type="component" value="Unassembled WGS sequence"/>
</dbReference>
<reference evidence="1 2" key="1">
    <citation type="submission" date="2019-08" db="EMBL/GenBank/DDBJ databases">
        <title>Draft genome sequences of two oriental melons (Cucumis melo L. var makuwa).</title>
        <authorList>
            <person name="Kwon S.-Y."/>
        </authorList>
    </citation>
    <scope>NUCLEOTIDE SEQUENCE [LARGE SCALE GENOMIC DNA]</scope>
    <source>
        <strain evidence="2">cv. SW 3</strain>
        <tissue evidence="1">Leaf</tissue>
    </source>
</reference>
<comment type="caution">
    <text evidence="1">The sequence shown here is derived from an EMBL/GenBank/DDBJ whole genome shotgun (WGS) entry which is preliminary data.</text>
</comment>
<keyword evidence="1" id="KW-0378">Hydrolase</keyword>
<name>A0A5A7U8C4_CUCMM</name>
<evidence type="ECO:0000313" key="1">
    <source>
        <dbReference type="EMBL" id="KAA0050436.1"/>
    </source>
</evidence>
<dbReference type="OrthoDB" id="1747507at2759"/>
<dbReference type="CDD" id="cd00303">
    <property type="entry name" value="retropepsin_like"/>
    <property type="match status" value="1"/>
</dbReference>
<dbReference type="AlphaFoldDB" id="A0A5A7U8C4"/>
<dbReference type="InterPro" id="IPR021109">
    <property type="entry name" value="Peptidase_aspartic_dom_sf"/>
</dbReference>
<dbReference type="InterPro" id="IPR032567">
    <property type="entry name" value="RTL1-rel"/>
</dbReference>
<dbReference type="GO" id="GO:0008233">
    <property type="term" value="F:peptidase activity"/>
    <property type="evidence" value="ECO:0007669"/>
    <property type="project" value="UniProtKB-KW"/>
</dbReference>
<evidence type="ECO:0000313" key="2">
    <source>
        <dbReference type="Proteomes" id="UP000321393"/>
    </source>
</evidence>
<dbReference type="EMBL" id="SSTE01011829">
    <property type="protein sequence ID" value="KAA0050436.1"/>
    <property type="molecule type" value="Genomic_DNA"/>
</dbReference>
<sequence length="238" mass="26920">MSSGSAYQRERIRAPNRSTRSIVGQQRWGGIRELILRHLSNRKFQQWQERALVVQGKVYAITQQEAEDALDMITGTTFICNLLARVLLDPGATHSFVSSMFVTKLDRMLEPLSQELVIYTPVGDALLVSEVLCECEVLVEGLGLLVDLLPLELQVLDVILGIDFLFTHYASMDCHRKEVILRKPGVAKVVFRGERKRIISTSLISALKVEKLLRNGCTTFLAHVAEVQKEKLKPKMFR</sequence>
<dbReference type="PANTHER" id="PTHR15503:SF45">
    <property type="entry name" value="RNA-DIRECTED DNA POLYMERASE HOMOLOG"/>
    <property type="match status" value="1"/>
</dbReference>
<organism evidence="1 2">
    <name type="scientific">Cucumis melo var. makuwa</name>
    <name type="common">Oriental melon</name>
    <dbReference type="NCBI Taxonomy" id="1194695"/>
    <lineage>
        <taxon>Eukaryota</taxon>
        <taxon>Viridiplantae</taxon>
        <taxon>Streptophyta</taxon>
        <taxon>Embryophyta</taxon>
        <taxon>Tracheophyta</taxon>
        <taxon>Spermatophyta</taxon>
        <taxon>Magnoliopsida</taxon>
        <taxon>eudicotyledons</taxon>
        <taxon>Gunneridae</taxon>
        <taxon>Pentapetalae</taxon>
        <taxon>rosids</taxon>
        <taxon>fabids</taxon>
        <taxon>Cucurbitales</taxon>
        <taxon>Cucurbitaceae</taxon>
        <taxon>Benincaseae</taxon>
        <taxon>Cucumis</taxon>
    </lineage>
</organism>
<gene>
    <name evidence="1" type="ORF">E6C27_scaffold175G00300</name>
</gene>
<accession>A0A5A7U8C4</accession>
<dbReference type="SUPFAM" id="SSF50630">
    <property type="entry name" value="Acid proteases"/>
    <property type="match status" value="1"/>
</dbReference>
<protein>
    <submittedName>
        <fullName evidence="1">Retroviral aspartyl protease</fullName>
    </submittedName>
</protein>
<dbReference type="Gene3D" id="2.40.70.10">
    <property type="entry name" value="Acid Proteases"/>
    <property type="match status" value="1"/>
</dbReference>
<dbReference type="PANTHER" id="PTHR15503">
    <property type="entry name" value="LDOC1 RELATED"/>
    <property type="match status" value="1"/>
</dbReference>
<proteinExistence type="predicted"/>
<dbReference type="Pfam" id="PF08284">
    <property type="entry name" value="RVP_2"/>
    <property type="match status" value="1"/>
</dbReference>
<dbReference type="GO" id="GO:0006508">
    <property type="term" value="P:proteolysis"/>
    <property type="evidence" value="ECO:0007669"/>
    <property type="project" value="UniProtKB-KW"/>
</dbReference>
<keyword evidence="1" id="KW-0645">Protease</keyword>